<dbReference type="InterPro" id="IPR016461">
    <property type="entry name" value="COMT-like"/>
</dbReference>
<dbReference type="AlphaFoldDB" id="A0A2P5CVV3"/>
<dbReference type="GO" id="GO:0046983">
    <property type="term" value="F:protein dimerization activity"/>
    <property type="evidence" value="ECO:0007669"/>
    <property type="project" value="InterPro"/>
</dbReference>
<evidence type="ECO:0000313" key="6">
    <source>
        <dbReference type="EMBL" id="PON65182.1"/>
    </source>
</evidence>
<comment type="caution">
    <text evidence="6">The sequence shown here is derived from an EMBL/GenBank/DDBJ whole genome shotgun (WGS) entry which is preliminary data.</text>
</comment>
<keyword evidence="7" id="KW-1185">Reference proteome</keyword>
<dbReference type="InterPro" id="IPR029063">
    <property type="entry name" value="SAM-dependent_MTases_sf"/>
</dbReference>
<dbReference type="Pfam" id="PF08100">
    <property type="entry name" value="Dimerisation"/>
    <property type="match status" value="1"/>
</dbReference>
<keyword evidence="1 6" id="KW-0489">Methyltransferase</keyword>
<dbReference type="EMBL" id="JXTB01000090">
    <property type="protein sequence ID" value="PON65182.1"/>
    <property type="molecule type" value="Genomic_DNA"/>
</dbReference>
<reference evidence="7" key="1">
    <citation type="submission" date="2016-06" db="EMBL/GenBank/DDBJ databases">
        <title>Parallel loss of symbiosis genes in relatives of nitrogen-fixing non-legume Parasponia.</title>
        <authorList>
            <person name="Van Velzen R."/>
            <person name="Holmer R."/>
            <person name="Bu F."/>
            <person name="Rutten L."/>
            <person name="Van Zeijl A."/>
            <person name="Liu W."/>
            <person name="Santuari L."/>
            <person name="Cao Q."/>
            <person name="Sharma T."/>
            <person name="Shen D."/>
            <person name="Roswanjaya Y."/>
            <person name="Wardhani T."/>
            <person name="Kalhor M.S."/>
            <person name="Jansen J."/>
            <person name="Van den Hoogen J."/>
            <person name="Gungor B."/>
            <person name="Hartog M."/>
            <person name="Hontelez J."/>
            <person name="Verver J."/>
            <person name="Yang W.-C."/>
            <person name="Schijlen E."/>
            <person name="Repin R."/>
            <person name="Schilthuizen M."/>
            <person name="Schranz E."/>
            <person name="Heidstra R."/>
            <person name="Miyata K."/>
            <person name="Fedorova E."/>
            <person name="Kohlen W."/>
            <person name="Bisseling T."/>
            <person name="Smit S."/>
            <person name="Geurts R."/>
        </authorList>
    </citation>
    <scope>NUCLEOTIDE SEQUENCE [LARGE SCALE GENOMIC DNA]</scope>
    <source>
        <strain evidence="7">cv. WU1-14</strain>
    </source>
</reference>
<keyword evidence="2 6" id="KW-0808">Transferase</keyword>
<proteinExistence type="predicted"/>
<keyword evidence="3" id="KW-0949">S-adenosyl-L-methionine</keyword>
<dbReference type="PROSITE" id="PS51683">
    <property type="entry name" value="SAM_OMT_II"/>
    <property type="match status" value="1"/>
</dbReference>
<dbReference type="Proteomes" id="UP000237105">
    <property type="component" value="Unassembled WGS sequence"/>
</dbReference>
<sequence>MASLVESEASLREQAQIWKYLFGFADSMALKCAVELRIPDILHSHPEPITLAQIAAAIPDAPSPDLSYLFRIMRLLVVRRIFTFQRAPDGSEGGGLYGPTNLSRWLLREPTPSDRHHGHHLTLAPMVLQENHPWFLDSWHLLSQTVREGGDCPFEKAYGEMFAFAGKNPEFNKILNEGMACTAKITIRTILSHYGDGLFRGGDDDGSLIRSIVDVGGGTGSVVSEIVKAYPHIRGINFDRPHVIKTAPEYPGVTHVGGDMFQEVPPADAVFTKASTFPAQYRLHTLFA</sequence>
<evidence type="ECO:0000313" key="7">
    <source>
        <dbReference type="Proteomes" id="UP000237105"/>
    </source>
</evidence>
<dbReference type="InterPro" id="IPR001077">
    <property type="entry name" value="COMT_C"/>
</dbReference>
<organism evidence="6 7">
    <name type="scientific">Parasponia andersonii</name>
    <name type="common">Sponia andersonii</name>
    <dbReference type="NCBI Taxonomy" id="3476"/>
    <lineage>
        <taxon>Eukaryota</taxon>
        <taxon>Viridiplantae</taxon>
        <taxon>Streptophyta</taxon>
        <taxon>Embryophyta</taxon>
        <taxon>Tracheophyta</taxon>
        <taxon>Spermatophyta</taxon>
        <taxon>Magnoliopsida</taxon>
        <taxon>eudicotyledons</taxon>
        <taxon>Gunneridae</taxon>
        <taxon>Pentapetalae</taxon>
        <taxon>rosids</taxon>
        <taxon>fabids</taxon>
        <taxon>Rosales</taxon>
        <taxon>Cannabaceae</taxon>
        <taxon>Parasponia</taxon>
    </lineage>
</organism>
<evidence type="ECO:0000256" key="2">
    <source>
        <dbReference type="ARBA" id="ARBA00022679"/>
    </source>
</evidence>
<evidence type="ECO:0000256" key="1">
    <source>
        <dbReference type="ARBA" id="ARBA00022603"/>
    </source>
</evidence>
<dbReference type="SUPFAM" id="SSF53335">
    <property type="entry name" value="S-adenosyl-L-methionine-dependent methyltransferases"/>
    <property type="match status" value="1"/>
</dbReference>
<dbReference type="InterPro" id="IPR036390">
    <property type="entry name" value="WH_DNA-bd_sf"/>
</dbReference>
<evidence type="ECO:0000259" key="4">
    <source>
        <dbReference type="Pfam" id="PF00891"/>
    </source>
</evidence>
<feature type="domain" description="O-methyltransferase dimerisation" evidence="5">
    <location>
        <begin position="18"/>
        <end position="108"/>
    </location>
</feature>
<name>A0A2P5CVV3_PARAD</name>
<dbReference type="GO" id="GO:0008171">
    <property type="term" value="F:O-methyltransferase activity"/>
    <property type="evidence" value="ECO:0007669"/>
    <property type="project" value="InterPro"/>
</dbReference>
<dbReference type="Pfam" id="PF00891">
    <property type="entry name" value="Methyltransf_2"/>
    <property type="match status" value="1"/>
</dbReference>
<accession>A0A2P5CVV3</accession>
<dbReference type="PANTHER" id="PTHR11746">
    <property type="entry name" value="O-METHYLTRANSFERASE"/>
    <property type="match status" value="1"/>
</dbReference>
<dbReference type="GO" id="GO:0032259">
    <property type="term" value="P:methylation"/>
    <property type="evidence" value="ECO:0007669"/>
    <property type="project" value="UniProtKB-KW"/>
</dbReference>
<evidence type="ECO:0000259" key="5">
    <source>
        <dbReference type="Pfam" id="PF08100"/>
    </source>
</evidence>
<dbReference type="InterPro" id="IPR012967">
    <property type="entry name" value="COMT_dimerisation"/>
</dbReference>
<dbReference type="Gene3D" id="3.40.50.150">
    <property type="entry name" value="Vaccinia Virus protein VP39"/>
    <property type="match status" value="1"/>
</dbReference>
<protein>
    <submittedName>
        <fullName evidence="6">O-methyltransferase COMT-type</fullName>
    </submittedName>
</protein>
<evidence type="ECO:0000256" key="3">
    <source>
        <dbReference type="ARBA" id="ARBA00022691"/>
    </source>
</evidence>
<dbReference type="Gene3D" id="1.10.10.10">
    <property type="entry name" value="Winged helix-like DNA-binding domain superfamily/Winged helix DNA-binding domain"/>
    <property type="match status" value="1"/>
</dbReference>
<dbReference type="SUPFAM" id="SSF46785">
    <property type="entry name" value="Winged helix' DNA-binding domain"/>
    <property type="match status" value="1"/>
</dbReference>
<gene>
    <name evidence="6" type="ORF">PanWU01x14_118880</name>
</gene>
<feature type="domain" description="O-methyltransferase C-terminal" evidence="4">
    <location>
        <begin position="139"/>
        <end position="273"/>
    </location>
</feature>
<dbReference type="OrthoDB" id="10308493at2759"/>
<dbReference type="InterPro" id="IPR036388">
    <property type="entry name" value="WH-like_DNA-bd_sf"/>
</dbReference>